<dbReference type="Pfam" id="PF00248">
    <property type="entry name" value="Aldo_ket_red"/>
    <property type="match status" value="1"/>
</dbReference>
<dbReference type="PANTHER" id="PTHR43312:SF1">
    <property type="entry name" value="NADP-DEPENDENT OXIDOREDUCTASE DOMAIN-CONTAINING PROTEIN"/>
    <property type="match status" value="1"/>
</dbReference>
<dbReference type="PANTHER" id="PTHR43312">
    <property type="entry name" value="D-THREO-ALDOSE 1-DEHYDROGENASE"/>
    <property type="match status" value="1"/>
</dbReference>
<dbReference type="SUPFAM" id="SSF51430">
    <property type="entry name" value="NAD(P)-linked oxidoreductase"/>
    <property type="match status" value="1"/>
</dbReference>
<evidence type="ECO:0000313" key="3">
    <source>
        <dbReference type="Proteomes" id="UP000317496"/>
    </source>
</evidence>
<dbReference type="AlphaFoldDB" id="A0A516GW74"/>
<reference evidence="2 3" key="1">
    <citation type="submission" date="2019-07" db="EMBL/GenBank/DDBJ databases">
        <title>Genome sequencing for Ferrovibrio sp. K5.</title>
        <authorList>
            <person name="Park S.-J."/>
        </authorList>
    </citation>
    <scope>NUCLEOTIDE SEQUENCE [LARGE SCALE GENOMIC DNA]</scope>
    <source>
        <strain evidence="2 3">K5</strain>
    </source>
</reference>
<dbReference type="RefSeq" id="WP_144066758.1">
    <property type="nucleotide sequence ID" value="NZ_CP041636.1"/>
</dbReference>
<dbReference type="OrthoDB" id="9783572at2"/>
<keyword evidence="3" id="KW-1185">Reference proteome</keyword>
<proteinExistence type="predicted"/>
<dbReference type="EMBL" id="CP041636">
    <property type="protein sequence ID" value="QDO95777.1"/>
    <property type="molecule type" value="Genomic_DNA"/>
</dbReference>
<dbReference type="InterPro" id="IPR023210">
    <property type="entry name" value="NADP_OxRdtase_dom"/>
</dbReference>
<dbReference type="InterPro" id="IPR036812">
    <property type="entry name" value="NAD(P)_OxRdtase_dom_sf"/>
</dbReference>
<name>A0A516GW74_9PROT</name>
<dbReference type="CDD" id="cd19095">
    <property type="entry name" value="AKR_PA4992-like"/>
    <property type="match status" value="1"/>
</dbReference>
<dbReference type="KEGG" id="fer:FNB15_00080"/>
<dbReference type="Proteomes" id="UP000317496">
    <property type="component" value="Chromosome"/>
</dbReference>
<feature type="domain" description="NADP-dependent oxidoreductase" evidence="1">
    <location>
        <begin position="21"/>
        <end position="172"/>
    </location>
</feature>
<dbReference type="Gene3D" id="3.20.20.100">
    <property type="entry name" value="NADP-dependent oxidoreductase domain"/>
    <property type="match status" value="1"/>
</dbReference>
<gene>
    <name evidence="2" type="ORF">FNB15_00080</name>
</gene>
<accession>A0A516GW74</accession>
<protein>
    <submittedName>
        <fullName evidence="2">Aldo/keto reductase</fullName>
    </submittedName>
</protein>
<evidence type="ECO:0000259" key="1">
    <source>
        <dbReference type="Pfam" id="PF00248"/>
    </source>
</evidence>
<organism evidence="2 3">
    <name type="scientific">Ferrovibrio terrae</name>
    <dbReference type="NCBI Taxonomy" id="2594003"/>
    <lineage>
        <taxon>Bacteria</taxon>
        <taxon>Pseudomonadati</taxon>
        <taxon>Pseudomonadota</taxon>
        <taxon>Alphaproteobacteria</taxon>
        <taxon>Rhodospirillales</taxon>
        <taxon>Rhodospirillaceae</taxon>
        <taxon>Ferrovibrio</taxon>
    </lineage>
</organism>
<dbReference type="InterPro" id="IPR053135">
    <property type="entry name" value="AKR2_Oxidoreductase"/>
</dbReference>
<sequence>MGDRLVEMRALGTTGIQVSLLGLGTVKLGRNEGVKYPQAFDLPDDAAVVTLLETARELGINLLDTAPAYGLSEQRLGLLRPGKREDWVIATKAGEFFENSISRFDFSATAIRASVETSLRLLRTDYLDAVLLHSDGVDEAGDRFLPAAEELARLKRKGLIRATGFSGKTVAGGDRLLPHVDLLMATWNPGYTEEAPLIARAAAQGRGVLIKKALASGHAIDPAAALKAAATLPGTCSIVVGTLSPANLRANAAALRATR</sequence>
<evidence type="ECO:0000313" key="2">
    <source>
        <dbReference type="EMBL" id="QDO95777.1"/>
    </source>
</evidence>